<sequence length="604" mass="68104">MPSKIWFLYHNNTQLKCTFILNDEQVQSASCLEELSVLIAARLSTLLARSIAPGSINFWKLHEPRPRTILPPSVRLEDIAEMVLDTGELADSYISLDENLVKLAIEWTSPVPKGEKRTHAEDNIVDAVKRAKITQVSPPRLADPKYYRYLNKDPDECVIEHRRVYNSKEPLDRELSHFMDDFPPISLQYEGFGCFLDIFRGYKGVLGTEDVSSQKLRSAVDKFAEFMSLVYEDEQARMQEGLLALNKIFSARTDGLSFTLMATNIDKNSHSGACILGPHGAGYCVTEFKNEASVSTIPRIEMVGYFAQTIKTAVENGLSPSVMSGWGLPCLGLTIIGYTVTFYAMIFLGRWRVVNLTPGLSCLWASGDGDDRIALYNAFTAASVLLARISQEAMQVIDNPPPAIEESRRKLPPITSLRNPDSGSQIEFKIVDFFYDRAPDRHLYVAETTEGQQILVKFTRRYSYELHKFCADRKHAPTLLGFQRLPGGYFGIAMEYLKTATPISLFRHVEKHSEWAKELWELVNSFHAENLVHGDLRWPNIVVCDGNRAMLVDFDFGGKQGEVFYPEGPLNIDLTAGRGSTDLKITKDDDRRVLTNTLKCVRTK</sequence>
<evidence type="ECO:0000313" key="2">
    <source>
        <dbReference type="EMBL" id="KIO14451.1"/>
    </source>
</evidence>
<keyword evidence="3" id="KW-1185">Reference proteome</keyword>
<protein>
    <recommendedName>
        <fullName evidence="4">Protein kinase domain-containing protein</fullName>
    </recommendedName>
</protein>
<name>A0A0C3PY37_PISTI</name>
<dbReference type="AlphaFoldDB" id="A0A0C3PY37"/>
<keyword evidence="1" id="KW-1133">Transmembrane helix</keyword>
<accession>A0A0C3PY37</accession>
<organism evidence="2 3">
    <name type="scientific">Pisolithus tinctorius Marx 270</name>
    <dbReference type="NCBI Taxonomy" id="870435"/>
    <lineage>
        <taxon>Eukaryota</taxon>
        <taxon>Fungi</taxon>
        <taxon>Dikarya</taxon>
        <taxon>Basidiomycota</taxon>
        <taxon>Agaricomycotina</taxon>
        <taxon>Agaricomycetes</taxon>
        <taxon>Agaricomycetidae</taxon>
        <taxon>Boletales</taxon>
        <taxon>Sclerodermatineae</taxon>
        <taxon>Pisolithaceae</taxon>
        <taxon>Pisolithus</taxon>
    </lineage>
</organism>
<gene>
    <name evidence="2" type="ORF">M404DRAFT_991197</name>
</gene>
<dbReference type="Gene3D" id="1.10.510.10">
    <property type="entry name" value="Transferase(Phosphotransferase) domain 1"/>
    <property type="match status" value="1"/>
</dbReference>
<evidence type="ECO:0000256" key="1">
    <source>
        <dbReference type="SAM" id="Phobius"/>
    </source>
</evidence>
<feature type="transmembrane region" description="Helical" evidence="1">
    <location>
        <begin position="326"/>
        <end position="348"/>
    </location>
</feature>
<dbReference type="OrthoDB" id="2667387at2759"/>
<dbReference type="InParanoid" id="A0A0C3PY37"/>
<reference evidence="3" key="2">
    <citation type="submission" date="2015-01" db="EMBL/GenBank/DDBJ databases">
        <title>Evolutionary Origins and Diversification of the Mycorrhizal Mutualists.</title>
        <authorList>
            <consortium name="DOE Joint Genome Institute"/>
            <consortium name="Mycorrhizal Genomics Consortium"/>
            <person name="Kohler A."/>
            <person name="Kuo A."/>
            <person name="Nagy L.G."/>
            <person name="Floudas D."/>
            <person name="Copeland A."/>
            <person name="Barry K.W."/>
            <person name="Cichocki N."/>
            <person name="Veneault-Fourrey C."/>
            <person name="LaButti K."/>
            <person name="Lindquist E.A."/>
            <person name="Lipzen A."/>
            <person name="Lundell T."/>
            <person name="Morin E."/>
            <person name="Murat C."/>
            <person name="Riley R."/>
            <person name="Ohm R."/>
            <person name="Sun H."/>
            <person name="Tunlid A."/>
            <person name="Henrissat B."/>
            <person name="Grigoriev I.V."/>
            <person name="Hibbett D.S."/>
            <person name="Martin F."/>
        </authorList>
    </citation>
    <scope>NUCLEOTIDE SEQUENCE [LARGE SCALE GENOMIC DNA]</scope>
    <source>
        <strain evidence="3">Marx 270</strain>
    </source>
</reference>
<dbReference type="InterPro" id="IPR011009">
    <property type="entry name" value="Kinase-like_dom_sf"/>
</dbReference>
<dbReference type="SUPFAM" id="SSF56112">
    <property type="entry name" value="Protein kinase-like (PK-like)"/>
    <property type="match status" value="1"/>
</dbReference>
<dbReference type="EMBL" id="KN831944">
    <property type="protein sequence ID" value="KIO14451.1"/>
    <property type="molecule type" value="Genomic_DNA"/>
</dbReference>
<keyword evidence="1" id="KW-0812">Transmembrane</keyword>
<evidence type="ECO:0008006" key="4">
    <source>
        <dbReference type="Google" id="ProtNLM"/>
    </source>
</evidence>
<keyword evidence="1" id="KW-0472">Membrane</keyword>
<dbReference type="Proteomes" id="UP000054217">
    <property type="component" value="Unassembled WGS sequence"/>
</dbReference>
<reference evidence="2 3" key="1">
    <citation type="submission" date="2014-04" db="EMBL/GenBank/DDBJ databases">
        <authorList>
            <consortium name="DOE Joint Genome Institute"/>
            <person name="Kuo A."/>
            <person name="Kohler A."/>
            <person name="Costa M.D."/>
            <person name="Nagy L.G."/>
            <person name="Floudas D."/>
            <person name="Copeland A."/>
            <person name="Barry K.W."/>
            <person name="Cichocki N."/>
            <person name="Veneault-Fourrey C."/>
            <person name="LaButti K."/>
            <person name="Lindquist E.A."/>
            <person name="Lipzen A."/>
            <person name="Lundell T."/>
            <person name="Morin E."/>
            <person name="Murat C."/>
            <person name="Sun H."/>
            <person name="Tunlid A."/>
            <person name="Henrissat B."/>
            <person name="Grigoriev I.V."/>
            <person name="Hibbett D.S."/>
            <person name="Martin F."/>
            <person name="Nordberg H.P."/>
            <person name="Cantor M.N."/>
            <person name="Hua S.X."/>
        </authorList>
    </citation>
    <scope>NUCLEOTIDE SEQUENCE [LARGE SCALE GENOMIC DNA]</scope>
    <source>
        <strain evidence="2 3">Marx 270</strain>
    </source>
</reference>
<evidence type="ECO:0000313" key="3">
    <source>
        <dbReference type="Proteomes" id="UP000054217"/>
    </source>
</evidence>
<dbReference type="HOGENOM" id="CLU_013871_4_1_1"/>
<proteinExistence type="predicted"/>